<feature type="transmembrane region" description="Helical" evidence="8">
    <location>
        <begin position="324"/>
        <end position="348"/>
    </location>
</feature>
<keyword evidence="4 7" id="KW-0812">Transmembrane</keyword>
<reference evidence="10 11" key="1">
    <citation type="submission" date="2024-04" db="EMBL/GenBank/DDBJ databases">
        <title>Albibacterium profundi sp. nov., isolated from sediment of the Challenger Deep of Mariana Trench.</title>
        <authorList>
            <person name="Wang Y."/>
        </authorList>
    </citation>
    <scope>NUCLEOTIDE SEQUENCE [LARGE SCALE GENOMIC DNA]</scope>
    <source>
        <strain evidence="10 11">RHL897</strain>
    </source>
</reference>
<keyword evidence="5 8" id="KW-1133">Transmembrane helix</keyword>
<feature type="transmembrane region" description="Helical" evidence="8">
    <location>
        <begin position="108"/>
        <end position="127"/>
    </location>
</feature>
<keyword evidence="3" id="KW-1003">Cell membrane</keyword>
<dbReference type="EMBL" id="JBBVGT010000002">
    <property type="protein sequence ID" value="MFB5945099.1"/>
    <property type="molecule type" value="Genomic_DNA"/>
</dbReference>
<feature type="transmembrane region" description="Helical" evidence="8">
    <location>
        <begin position="163"/>
        <end position="185"/>
    </location>
</feature>
<gene>
    <name evidence="10" type="ORF">WKR92_04565</name>
</gene>
<dbReference type="PANTHER" id="PTHR42703:SF1">
    <property type="entry name" value="NA(+)_H(+) ANTIPORTER SUBUNIT D1"/>
    <property type="match status" value="1"/>
</dbReference>
<proteinExistence type="inferred from homology"/>
<evidence type="ECO:0000256" key="3">
    <source>
        <dbReference type="ARBA" id="ARBA00022475"/>
    </source>
</evidence>
<comment type="similarity">
    <text evidence="2">Belongs to the CPA3 antiporters (TC 2.A.63) subunit D family.</text>
</comment>
<dbReference type="InterPro" id="IPR050586">
    <property type="entry name" value="CPA3_Na-H_Antiporter_D"/>
</dbReference>
<dbReference type="Pfam" id="PF00361">
    <property type="entry name" value="Proton_antipo_M"/>
    <property type="match status" value="1"/>
</dbReference>
<dbReference type="InterPro" id="IPR003918">
    <property type="entry name" value="NADH_UbQ_OxRdtase"/>
</dbReference>
<feature type="transmembrane region" description="Helical" evidence="8">
    <location>
        <begin position="274"/>
        <end position="292"/>
    </location>
</feature>
<evidence type="ECO:0000259" key="9">
    <source>
        <dbReference type="Pfam" id="PF00361"/>
    </source>
</evidence>
<keyword evidence="11" id="KW-1185">Reference proteome</keyword>
<evidence type="ECO:0000256" key="1">
    <source>
        <dbReference type="ARBA" id="ARBA00004651"/>
    </source>
</evidence>
<feature type="transmembrane region" description="Helical" evidence="8">
    <location>
        <begin position="73"/>
        <end position="96"/>
    </location>
</feature>
<feature type="transmembrane region" description="Helical" evidence="8">
    <location>
        <begin position="402"/>
        <end position="423"/>
    </location>
</feature>
<dbReference type="PANTHER" id="PTHR42703">
    <property type="entry name" value="NADH DEHYDROGENASE"/>
    <property type="match status" value="1"/>
</dbReference>
<evidence type="ECO:0000313" key="10">
    <source>
        <dbReference type="EMBL" id="MFB5945099.1"/>
    </source>
</evidence>
<evidence type="ECO:0000313" key="11">
    <source>
        <dbReference type="Proteomes" id="UP001580928"/>
    </source>
</evidence>
<feature type="transmembrane region" description="Helical" evidence="8">
    <location>
        <begin position="369"/>
        <end position="390"/>
    </location>
</feature>
<protein>
    <submittedName>
        <fullName evidence="10">Proton-conducting transporter membrane subunit</fullName>
    </submittedName>
</protein>
<keyword evidence="6 8" id="KW-0472">Membrane</keyword>
<feature type="transmembrane region" description="Helical" evidence="8">
    <location>
        <begin position="6"/>
        <end position="25"/>
    </location>
</feature>
<evidence type="ECO:0000256" key="4">
    <source>
        <dbReference type="ARBA" id="ARBA00022692"/>
    </source>
</evidence>
<feature type="transmembrane region" description="Helical" evidence="8">
    <location>
        <begin position="241"/>
        <end position="262"/>
    </location>
</feature>
<comment type="subcellular location">
    <subcellularLocation>
        <location evidence="1">Cell membrane</location>
        <topology evidence="1">Multi-pass membrane protein</topology>
    </subcellularLocation>
    <subcellularLocation>
        <location evidence="7">Membrane</location>
        <topology evidence="7">Multi-pass membrane protein</topology>
    </subcellularLocation>
</comment>
<evidence type="ECO:0000256" key="5">
    <source>
        <dbReference type="ARBA" id="ARBA00022989"/>
    </source>
</evidence>
<evidence type="ECO:0000256" key="2">
    <source>
        <dbReference type="ARBA" id="ARBA00005346"/>
    </source>
</evidence>
<feature type="transmembrane region" description="Helical" evidence="8">
    <location>
        <begin position="133"/>
        <end position="151"/>
    </location>
</feature>
<dbReference type="InterPro" id="IPR001750">
    <property type="entry name" value="ND/Mrp_TM"/>
</dbReference>
<name>A0ABV5CC38_9SPHI</name>
<evidence type="ECO:0000256" key="8">
    <source>
        <dbReference type="SAM" id="Phobius"/>
    </source>
</evidence>
<feature type="transmembrane region" description="Helical" evidence="8">
    <location>
        <begin position="32"/>
        <end position="53"/>
    </location>
</feature>
<accession>A0ABV5CC38</accession>
<feature type="domain" description="NADH:quinone oxidoreductase/Mrp antiporter transmembrane" evidence="9">
    <location>
        <begin position="128"/>
        <end position="418"/>
    </location>
</feature>
<feature type="transmembrane region" description="Helical" evidence="8">
    <location>
        <begin position="205"/>
        <end position="229"/>
    </location>
</feature>
<dbReference type="Proteomes" id="UP001580928">
    <property type="component" value="Unassembled WGS sequence"/>
</dbReference>
<dbReference type="PRINTS" id="PR01437">
    <property type="entry name" value="NUOXDRDTASE4"/>
</dbReference>
<evidence type="ECO:0000256" key="7">
    <source>
        <dbReference type="RuleBase" id="RU000320"/>
    </source>
</evidence>
<sequence>MIDNFIVLPLLMHMATAILLLLLWNRSIVHRVVSVISNFAILIVSIILMTRTWNEGVLTMQAGNWPAPFGITFVSDMFSSTMVLLTAISALCISIYSTVGVNQARMKYGYFPISHFLFMGLNGAFLTGDVFNLYVWFEVVIISSFVLMTLGGKKPQMESAIKYVAINMLASVVFLTAIAILYGLTGSLNMADLSLKIAEIDNRPLINVTGLLFFIGFGIKSAVFPLYFWLPSSYHTPPSSIAAIFGGLLTKMGIYALMRFFTLIVVPTEFTTNLMTYVAVATLITGALGMLVKNDFRRMFSYLIICHIGYMVAGLGLFSELALAGALFYLFHDIIAKTNLFLIGGLIYRIKGTRNMLNLGGMYTVYPKLSFVMAIVLFSIVGVPPLSGFWPKINLFQAAFQQYSYLLIGALILASFITLFVIARMWSEVFWKPQPVLLPGERSGINRFDSLRTFDKSLLVLPVILLTAVSIYIGFGADYVMAVSQRIAAEMMDTSAYVQAVLGADYLNVN</sequence>
<comment type="caution">
    <text evidence="10">The sequence shown here is derived from an EMBL/GenBank/DDBJ whole genome shotgun (WGS) entry which is preliminary data.</text>
</comment>
<organism evidence="10 11">
    <name type="scientific">Albibacterium profundi</name>
    <dbReference type="NCBI Taxonomy" id="3134906"/>
    <lineage>
        <taxon>Bacteria</taxon>
        <taxon>Pseudomonadati</taxon>
        <taxon>Bacteroidota</taxon>
        <taxon>Sphingobacteriia</taxon>
        <taxon>Sphingobacteriales</taxon>
        <taxon>Sphingobacteriaceae</taxon>
        <taxon>Albibacterium</taxon>
    </lineage>
</organism>
<evidence type="ECO:0000256" key="6">
    <source>
        <dbReference type="ARBA" id="ARBA00023136"/>
    </source>
</evidence>
<feature type="transmembrane region" description="Helical" evidence="8">
    <location>
        <begin position="299"/>
        <end position="318"/>
    </location>
</feature>
<feature type="transmembrane region" description="Helical" evidence="8">
    <location>
        <begin position="457"/>
        <end position="475"/>
    </location>
</feature>
<dbReference type="RefSeq" id="WP_375556649.1">
    <property type="nucleotide sequence ID" value="NZ_JBBVGT010000002.1"/>
</dbReference>